<evidence type="ECO:0000256" key="1">
    <source>
        <dbReference type="ARBA" id="ARBA00001968"/>
    </source>
</evidence>
<dbReference type="GO" id="GO:0005737">
    <property type="term" value="C:cytoplasm"/>
    <property type="evidence" value="ECO:0007669"/>
    <property type="project" value="UniProtKB-SubCell"/>
</dbReference>
<dbReference type="PANTHER" id="PTHR22930:SF289">
    <property type="entry name" value="DDE TNP4 DOMAIN-CONTAINING PROTEIN-RELATED"/>
    <property type="match status" value="1"/>
</dbReference>
<dbReference type="InterPro" id="IPR027806">
    <property type="entry name" value="HARBI1_dom"/>
</dbReference>
<dbReference type="PRINTS" id="PR02086">
    <property type="entry name" value="PUTNUCHARBI1"/>
</dbReference>
<dbReference type="OrthoDB" id="6364049at2759"/>
<accession>A0A5B7CUH1</accession>
<keyword evidence="9" id="KW-0378">Hydrolase</keyword>
<evidence type="ECO:0000256" key="3">
    <source>
        <dbReference type="ARBA" id="ARBA00004496"/>
    </source>
</evidence>
<dbReference type="InterPro" id="IPR045249">
    <property type="entry name" value="HARBI1-like"/>
</dbReference>
<keyword evidence="8" id="KW-0479">Metal-binding</keyword>
<comment type="cofactor">
    <cofactor evidence="1">
        <name>a divalent metal cation</name>
        <dbReference type="ChEBI" id="CHEBI:60240"/>
    </cofactor>
</comment>
<comment type="subcellular location">
    <subcellularLocation>
        <location evidence="3">Cytoplasm</location>
    </subcellularLocation>
    <subcellularLocation>
        <location evidence="2">Nucleus</location>
    </subcellularLocation>
</comment>
<dbReference type="GO" id="GO:0016787">
    <property type="term" value="F:hydrolase activity"/>
    <property type="evidence" value="ECO:0007669"/>
    <property type="project" value="UniProtKB-KW"/>
</dbReference>
<proteinExistence type="inferred from homology"/>
<dbReference type="Pfam" id="PF13359">
    <property type="entry name" value="DDE_Tnp_4"/>
    <property type="match status" value="1"/>
</dbReference>
<evidence type="ECO:0000256" key="8">
    <source>
        <dbReference type="ARBA" id="ARBA00022723"/>
    </source>
</evidence>
<organism evidence="14 15">
    <name type="scientific">Portunus trituberculatus</name>
    <name type="common">Swimming crab</name>
    <name type="synonym">Neptunus trituberculatus</name>
    <dbReference type="NCBI Taxonomy" id="210409"/>
    <lineage>
        <taxon>Eukaryota</taxon>
        <taxon>Metazoa</taxon>
        <taxon>Ecdysozoa</taxon>
        <taxon>Arthropoda</taxon>
        <taxon>Crustacea</taxon>
        <taxon>Multicrustacea</taxon>
        <taxon>Malacostraca</taxon>
        <taxon>Eumalacostraca</taxon>
        <taxon>Eucarida</taxon>
        <taxon>Decapoda</taxon>
        <taxon>Pleocyemata</taxon>
        <taxon>Brachyura</taxon>
        <taxon>Eubrachyura</taxon>
        <taxon>Portunoidea</taxon>
        <taxon>Portunidae</taxon>
        <taxon>Portuninae</taxon>
        <taxon>Portunus</taxon>
    </lineage>
</organism>
<evidence type="ECO:0000313" key="15">
    <source>
        <dbReference type="Proteomes" id="UP000324222"/>
    </source>
</evidence>
<dbReference type="PANTHER" id="PTHR22930">
    <property type="match status" value="1"/>
</dbReference>
<evidence type="ECO:0000256" key="12">
    <source>
        <dbReference type="ARBA" id="ARBA00045850"/>
    </source>
</evidence>
<sequence length="364" mass="40362">MVAAQGNSMAALSRLQRLFALSELVELAELMGHQRPNKRRIVRHRLDPLQHHSNEEFLARYKLSKESFNALLEEITPHLPSSRDRRGLRISPSLQLLVTLRYLATGSFQLTVADTSEMSQASASRCIRRVVRAIAEVSAGHIRFPTPAEEGAVTQAFSAIAGMPECIGCIGGTLIPIKGPGGDDAELYRCRQGFFAINMTAVCDASLLVTNLVVNWPGSAHDSKIFNESRLRQTLEPGHYRGFLLGHCGYPCHPYLLTPYADPKAPHEEKFNQAHARTHSCVERMFGILKRRFSILTTPLRTKRASRSDIIVATVVLHNIAVRNGLPLEEGPEGRVEENVPVPDQENAAEGHIRRAEIAARFIS</sequence>
<evidence type="ECO:0000256" key="6">
    <source>
        <dbReference type="ARBA" id="ARBA00022490"/>
    </source>
</evidence>
<name>A0A5B7CUH1_PORTR</name>
<keyword evidence="15" id="KW-1185">Reference proteome</keyword>
<comment type="function">
    <text evidence="12">Transposase-derived protein that may have nuclease activity. Does not have transposase activity.</text>
</comment>
<keyword evidence="10" id="KW-0539">Nucleus</keyword>
<dbReference type="AlphaFoldDB" id="A0A5B7CUH1"/>
<dbReference type="GO" id="GO:0004518">
    <property type="term" value="F:nuclease activity"/>
    <property type="evidence" value="ECO:0007669"/>
    <property type="project" value="UniProtKB-KW"/>
</dbReference>
<evidence type="ECO:0000256" key="9">
    <source>
        <dbReference type="ARBA" id="ARBA00022801"/>
    </source>
</evidence>
<reference evidence="14 15" key="1">
    <citation type="submission" date="2019-05" db="EMBL/GenBank/DDBJ databases">
        <title>Another draft genome of Portunus trituberculatus and its Hox gene families provides insights of decapod evolution.</title>
        <authorList>
            <person name="Jeong J.-H."/>
            <person name="Song I."/>
            <person name="Kim S."/>
            <person name="Choi T."/>
            <person name="Kim D."/>
            <person name="Ryu S."/>
            <person name="Kim W."/>
        </authorList>
    </citation>
    <scope>NUCLEOTIDE SEQUENCE [LARGE SCALE GENOMIC DNA]</scope>
    <source>
        <tissue evidence="14">Muscle</tissue>
    </source>
</reference>
<feature type="domain" description="DDE Tnp4" evidence="13">
    <location>
        <begin position="171"/>
        <end position="319"/>
    </location>
</feature>
<protein>
    <recommendedName>
        <fullName evidence="5">Putative nuclease HARBI1</fullName>
    </recommendedName>
    <alternativeName>
        <fullName evidence="11">Harbinger transposase-derived nuclease</fullName>
    </alternativeName>
</protein>
<evidence type="ECO:0000256" key="4">
    <source>
        <dbReference type="ARBA" id="ARBA00006958"/>
    </source>
</evidence>
<dbReference type="InterPro" id="IPR026103">
    <property type="entry name" value="HARBI1_animal"/>
</dbReference>
<keyword evidence="6" id="KW-0963">Cytoplasm</keyword>
<comment type="similarity">
    <text evidence="4">Belongs to the HARBI1 family.</text>
</comment>
<dbReference type="EMBL" id="VSRR010000210">
    <property type="protein sequence ID" value="MPC12324.1"/>
    <property type="molecule type" value="Genomic_DNA"/>
</dbReference>
<comment type="caution">
    <text evidence="14">The sequence shown here is derived from an EMBL/GenBank/DDBJ whole genome shotgun (WGS) entry which is preliminary data.</text>
</comment>
<evidence type="ECO:0000256" key="7">
    <source>
        <dbReference type="ARBA" id="ARBA00022722"/>
    </source>
</evidence>
<dbReference type="GO" id="GO:0046872">
    <property type="term" value="F:metal ion binding"/>
    <property type="evidence" value="ECO:0007669"/>
    <property type="project" value="UniProtKB-KW"/>
</dbReference>
<evidence type="ECO:0000256" key="2">
    <source>
        <dbReference type="ARBA" id="ARBA00004123"/>
    </source>
</evidence>
<dbReference type="GO" id="GO:0005634">
    <property type="term" value="C:nucleus"/>
    <property type="evidence" value="ECO:0007669"/>
    <property type="project" value="UniProtKB-SubCell"/>
</dbReference>
<evidence type="ECO:0000256" key="11">
    <source>
        <dbReference type="ARBA" id="ARBA00030126"/>
    </source>
</evidence>
<evidence type="ECO:0000259" key="13">
    <source>
        <dbReference type="Pfam" id="PF13359"/>
    </source>
</evidence>
<evidence type="ECO:0000256" key="10">
    <source>
        <dbReference type="ARBA" id="ARBA00023242"/>
    </source>
</evidence>
<evidence type="ECO:0000256" key="5">
    <source>
        <dbReference type="ARBA" id="ARBA00015519"/>
    </source>
</evidence>
<dbReference type="Proteomes" id="UP000324222">
    <property type="component" value="Unassembled WGS sequence"/>
</dbReference>
<gene>
    <name evidence="14" type="primary">HARBI1_3</name>
    <name evidence="14" type="ORF">E2C01_005011</name>
</gene>
<keyword evidence="7" id="KW-0540">Nuclease</keyword>
<evidence type="ECO:0000313" key="14">
    <source>
        <dbReference type="EMBL" id="MPC12324.1"/>
    </source>
</evidence>